<name>A0AAD6HXJ7_9EURO</name>
<comment type="caution">
    <text evidence="2">The sequence shown here is derived from an EMBL/GenBank/DDBJ whole genome shotgun (WGS) entry which is preliminary data.</text>
</comment>
<gene>
    <name evidence="2" type="ORF">N7493_001052</name>
</gene>
<dbReference type="PANTHER" id="PTHR28186:SF1">
    <property type="entry name" value="MEIOTICALLY UP-REGULATED GENE 9 PROTEIN"/>
    <property type="match status" value="1"/>
</dbReference>
<dbReference type="InterPro" id="IPR018809">
    <property type="entry name" value="DUF2406"/>
</dbReference>
<evidence type="ECO:0000313" key="2">
    <source>
        <dbReference type="EMBL" id="KAJ5741180.1"/>
    </source>
</evidence>
<accession>A0AAD6HXJ7</accession>
<dbReference type="Pfam" id="PF10295">
    <property type="entry name" value="DUF2406"/>
    <property type="match status" value="1"/>
</dbReference>
<proteinExistence type="predicted"/>
<dbReference type="Proteomes" id="UP001215712">
    <property type="component" value="Unassembled WGS sequence"/>
</dbReference>
<dbReference type="PANTHER" id="PTHR28186">
    <property type="entry name" value="MEIOTICALLY UP-REGULATED GENE 9 PROTEIN"/>
    <property type="match status" value="1"/>
</dbReference>
<evidence type="ECO:0000313" key="3">
    <source>
        <dbReference type="Proteomes" id="UP001215712"/>
    </source>
</evidence>
<evidence type="ECO:0000256" key="1">
    <source>
        <dbReference type="SAM" id="MobiDB-lite"/>
    </source>
</evidence>
<keyword evidence="3" id="KW-1185">Reference proteome</keyword>
<organism evidence="2 3">
    <name type="scientific">Penicillium malachiteum</name>
    <dbReference type="NCBI Taxonomy" id="1324776"/>
    <lineage>
        <taxon>Eukaryota</taxon>
        <taxon>Fungi</taxon>
        <taxon>Dikarya</taxon>
        <taxon>Ascomycota</taxon>
        <taxon>Pezizomycotina</taxon>
        <taxon>Eurotiomycetes</taxon>
        <taxon>Eurotiomycetidae</taxon>
        <taxon>Eurotiales</taxon>
        <taxon>Aspergillaceae</taxon>
        <taxon>Penicillium</taxon>
    </lineage>
</organism>
<reference evidence="2" key="1">
    <citation type="journal article" date="2023" name="IMA Fungus">
        <title>Comparative genomic study of the Penicillium genus elucidates a diverse pangenome and 15 lateral gene transfer events.</title>
        <authorList>
            <person name="Petersen C."/>
            <person name="Sorensen T."/>
            <person name="Nielsen M.R."/>
            <person name="Sondergaard T.E."/>
            <person name="Sorensen J.L."/>
            <person name="Fitzpatrick D.A."/>
            <person name="Frisvad J.C."/>
            <person name="Nielsen K.L."/>
        </authorList>
    </citation>
    <scope>NUCLEOTIDE SEQUENCE</scope>
    <source>
        <strain evidence="2">IBT 17514</strain>
    </source>
</reference>
<feature type="compositionally biased region" description="Low complexity" evidence="1">
    <location>
        <begin position="1"/>
        <end position="16"/>
    </location>
</feature>
<protein>
    <submittedName>
        <fullName evidence="2">Uncharacterized protein</fullName>
    </submittedName>
</protein>
<dbReference type="EMBL" id="JAQJAN010000001">
    <property type="protein sequence ID" value="KAJ5741180.1"/>
    <property type="molecule type" value="Genomic_DNA"/>
</dbReference>
<sequence>MGASRSSSEHTSSMESSHSHKNSLQTKADPNVALYEAQPMDNQPGSQTFSLRSIQHKDIKGNIIADPDLCNPTRSRFERPLDTIRSFEAAIDAHHKRNHM</sequence>
<dbReference type="AlphaFoldDB" id="A0AAD6HXJ7"/>
<feature type="region of interest" description="Disordered" evidence="1">
    <location>
        <begin position="1"/>
        <end position="31"/>
    </location>
</feature>
<reference evidence="2" key="2">
    <citation type="submission" date="2023-01" db="EMBL/GenBank/DDBJ databases">
        <authorList>
            <person name="Petersen C."/>
        </authorList>
    </citation>
    <scope>NUCLEOTIDE SEQUENCE</scope>
    <source>
        <strain evidence="2">IBT 17514</strain>
    </source>
</reference>